<feature type="transmembrane region" description="Helical" evidence="4">
    <location>
        <begin position="232"/>
        <end position="253"/>
    </location>
</feature>
<dbReference type="GO" id="GO:0005886">
    <property type="term" value="C:plasma membrane"/>
    <property type="evidence" value="ECO:0007669"/>
    <property type="project" value="TreeGrafter"/>
</dbReference>
<dbReference type="CDD" id="cd17477">
    <property type="entry name" value="MFS_YcaD_like"/>
    <property type="match status" value="1"/>
</dbReference>
<dbReference type="InterPro" id="IPR047200">
    <property type="entry name" value="MFS_YcaD-like"/>
</dbReference>
<dbReference type="PANTHER" id="PTHR23521">
    <property type="entry name" value="TRANSPORTER MFS SUPERFAMILY"/>
    <property type="match status" value="1"/>
</dbReference>
<dbReference type="RefSeq" id="WP_115937706.1">
    <property type="nucleotide sequence ID" value="NZ_QRDW01000008.1"/>
</dbReference>
<dbReference type="InterPro" id="IPR011701">
    <property type="entry name" value="MFS"/>
</dbReference>
<keyword evidence="7" id="KW-1185">Reference proteome</keyword>
<dbReference type="EMBL" id="QRDW01000008">
    <property type="protein sequence ID" value="RED48082.1"/>
    <property type="molecule type" value="Genomic_DNA"/>
</dbReference>
<organism evidence="6 7">
    <name type="scientific">Aestuariispira insulae</name>
    <dbReference type="NCBI Taxonomy" id="1461337"/>
    <lineage>
        <taxon>Bacteria</taxon>
        <taxon>Pseudomonadati</taxon>
        <taxon>Pseudomonadota</taxon>
        <taxon>Alphaproteobacteria</taxon>
        <taxon>Rhodospirillales</taxon>
        <taxon>Kiloniellaceae</taxon>
        <taxon>Aestuariispira</taxon>
    </lineage>
</organism>
<feature type="transmembrane region" description="Helical" evidence="4">
    <location>
        <begin position="131"/>
        <end position="150"/>
    </location>
</feature>
<feature type="transmembrane region" description="Helical" evidence="4">
    <location>
        <begin position="73"/>
        <end position="92"/>
    </location>
</feature>
<dbReference type="PANTHER" id="PTHR23521:SF3">
    <property type="entry name" value="MFS TRANSPORTER"/>
    <property type="match status" value="1"/>
</dbReference>
<sequence length="444" mass="47711">MFHAVKGCWALFLGLGLMMLGNGLHGTLLGVRAKLESFPNGLTGIVMSGYYVGFLLGSMIVPKLVNSVGHVRTFGALAGLASTAVLLHPVFVDPISWGIMRILTGFSYAGLYIVCESWVNNASTNETRGQMLSFYMLVIFGALCLSQLLLNVADPSSFELFTLISVLISVAVVPILVSATPAPSYEASENASMLMLYQVSPLGVVGLFFTMMGQAILFSLGGVYAAEVGMSVPQISLFMLMMFVGGLLFQWPIGKLSDIFDRRQVIAVVAFLSAATGVGCVLLEDNYIMLLVMFGLLGGLSSPLYSLCLAHTNDYLNPQQMVAASGTLVLVSGLGAIFGPPAAAFAMEQFAADSFFWGTSVCFALIGVFALYRMTRRASLPQAEQGDYVAMAPTPNTAGLNPEFDGTEWNPCEPDHPDTVEELFEEFLTGEDDLIDEEEDRENS</sequence>
<comment type="caution">
    <text evidence="6">The sequence shown here is derived from an EMBL/GenBank/DDBJ whole genome shotgun (WGS) entry which is preliminary data.</text>
</comment>
<proteinExistence type="predicted"/>
<keyword evidence="3 4" id="KW-0472">Membrane</keyword>
<dbReference type="InterPro" id="IPR020846">
    <property type="entry name" value="MFS_dom"/>
</dbReference>
<feature type="domain" description="Major facilitator superfamily (MFS) profile" evidence="5">
    <location>
        <begin position="199"/>
        <end position="444"/>
    </location>
</feature>
<evidence type="ECO:0000256" key="4">
    <source>
        <dbReference type="SAM" id="Phobius"/>
    </source>
</evidence>
<dbReference type="AlphaFoldDB" id="A0A3D9HF17"/>
<evidence type="ECO:0000313" key="7">
    <source>
        <dbReference type="Proteomes" id="UP000256845"/>
    </source>
</evidence>
<feature type="transmembrane region" description="Helical" evidence="4">
    <location>
        <begin position="98"/>
        <end position="119"/>
    </location>
</feature>
<reference evidence="6 7" key="1">
    <citation type="submission" date="2018-07" db="EMBL/GenBank/DDBJ databases">
        <title>Genomic Encyclopedia of Type Strains, Phase III (KMG-III): the genomes of soil and plant-associated and newly described type strains.</title>
        <authorList>
            <person name="Whitman W."/>
        </authorList>
    </citation>
    <scope>NUCLEOTIDE SEQUENCE [LARGE SCALE GENOMIC DNA]</scope>
    <source>
        <strain evidence="6 7">CECT 8488</strain>
    </source>
</reference>
<feature type="transmembrane region" description="Helical" evidence="4">
    <location>
        <begin position="355"/>
        <end position="372"/>
    </location>
</feature>
<evidence type="ECO:0000259" key="5">
    <source>
        <dbReference type="PROSITE" id="PS50850"/>
    </source>
</evidence>
<keyword evidence="1 4" id="KW-0812">Transmembrane</keyword>
<accession>A0A3D9HF17</accession>
<dbReference type="Proteomes" id="UP000256845">
    <property type="component" value="Unassembled WGS sequence"/>
</dbReference>
<dbReference type="PROSITE" id="PS50850">
    <property type="entry name" value="MFS"/>
    <property type="match status" value="1"/>
</dbReference>
<dbReference type="OrthoDB" id="9810614at2"/>
<protein>
    <submittedName>
        <fullName evidence="6">MFS transporter</fullName>
    </submittedName>
</protein>
<dbReference type="Pfam" id="PF07690">
    <property type="entry name" value="MFS_1"/>
    <property type="match status" value="1"/>
</dbReference>
<feature type="transmembrane region" description="Helical" evidence="4">
    <location>
        <begin position="162"/>
        <end position="182"/>
    </location>
</feature>
<feature type="transmembrane region" description="Helical" evidence="4">
    <location>
        <begin position="290"/>
        <end position="310"/>
    </location>
</feature>
<name>A0A3D9HF17_9PROT</name>
<dbReference type="Gene3D" id="1.20.1250.20">
    <property type="entry name" value="MFS general substrate transporter like domains"/>
    <property type="match status" value="2"/>
</dbReference>
<dbReference type="InterPro" id="IPR036259">
    <property type="entry name" value="MFS_trans_sf"/>
</dbReference>
<feature type="transmembrane region" description="Helical" evidence="4">
    <location>
        <begin position="322"/>
        <end position="343"/>
    </location>
</feature>
<gene>
    <name evidence="6" type="ORF">DFP90_108100</name>
</gene>
<feature type="transmembrane region" description="Helical" evidence="4">
    <location>
        <begin position="42"/>
        <end position="61"/>
    </location>
</feature>
<dbReference type="GO" id="GO:0022857">
    <property type="term" value="F:transmembrane transporter activity"/>
    <property type="evidence" value="ECO:0007669"/>
    <property type="project" value="InterPro"/>
</dbReference>
<feature type="transmembrane region" description="Helical" evidence="4">
    <location>
        <begin position="202"/>
        <end position="226"/>
    </location>
</feature>
<evidence type="ECO:0000313" key="6">
    <source>
        <dbReference type="EMBL" id="RED48082.1"/>
    </source>
</evidence>
<keyword evidence="2 4" id="KW-1133">Transmembrane helix</keyword>
<feature type="transmembrane region" description="Helical" evidence="4">
    <location>
        <begin position="265"/>
        <end position="284"/>
    </location>
</feature>
<dbReference type="SUPFAM" id="SSF103473">
    <property type="entry name" value="MFS general substrate transporter"/>
    <property type="match status" value="1"/>
</dbReference>
<evidence type="ECO:0000256" key="1">
    <source>
        <dbReference type="ARBA" id="ARBA00022692"/>
    </source>
</evidence>
<evidence type="ECO:0000256" key="2">
    <source>
        <dbReference type="ARBA" id="ARBA00022989"/>
    </source>
</evidence>
<evidence type="ECO:0000256" key="3">
    <source>
        <dbReference type="ARBA" id="ARBA00023136"/>
    </source>
</evidence>